<dbReference type="SUPFAM" id="SSF55811">
    <property type="entry name" value="Nudix"/>
    <property type="match status" value="1"/>
</dbReference>
<evidence type="ECO:0000313" key="6">
    <source>
        <dbReference type="Proteomes" id="UP001530315"/>
    </source>
</evidence>
<keyword evidence="1" id="KW-0479">Metal-binding</keyword>
<dbReference type="PANTHER" id="PTHR12629">
    <property type="entry name" value="DIPHOSPHOINOSITOL POLYPHOSPHATE PHOSPHOHYDROLASE"/>
    <property type="match status" value="1"/>
</dbReference>
<name>A0ABD3PWC8_9STRA</name>
<feature type="domain" description="Nudix hydrolase" evidence="4">
    <location>
        <begin position="275"/>
        <end position="446"/>
    </location>
</feature>
<keyword evidence="2" id="KW-0378">Hydrolase</keyword>
<comment type="caution">
    <text evidence="5">The sequence shown here is derived from an EMBL/GenBank/DDBJ whole genome shotgun (WGS) entry which is preliminary data.</text>
</comment>
<evidence type="ECO:0000256" key="1">
    <source>
        <dbReference type="ARBA" id="ARBA00022723"/>
    </source>
</evidence>
<accession>A0ABD3PWC8</accession>
<dbReference type="Proteomes" id="UP001530315">
    <property type="component" value="Unassembled WGS sequence"/>
</dbReference>
<dbReference type="InterPro" id="IPR015797">
    <property type="entry name" value="NUDIX_hydrolase-like_dom_sf"/>
</dbReference>
<proteinExistence type="predicted"/>
<dbReference type="InterPro" id="IPR000086">
    <property type="entry name" value="NUDIX_hydrolase_dom"/>
</dbReference>
<dbReference type="PROSITE" id="PS51462">
    <property type="entry name" value="NUDIX"/>
    <property type="match status" value="1"/>
</dbReference>
<dbReference type="Pfam" id="PF00293">
    <property type="entry name" value="NUDIX"/>
    <property type="match status" value="1"/>
</dbReference>
<dbReference type="GO" id="GO:0046872">
    <property type="term" value="F:metal ion binding"/>
    <property type="evidence" value="ECO:0007669"/>
    <property type="project" value="UniProtKB-KW"/>
</dbReference>
<evidence type="ECO:0000256" key="2">
    <source>
        <dbReference type="ARBA" id="ARBA00022801"/>
    </source>
</evidence>
<organism evidence="5 6">
    <name type="scientific">Stephanodiscus triporus</name>
    <dbReference type="NCBI Taxonomy" id="2934178"/>
    <lineage>
        <taxon>Eukaryota</taxon>
        <taxon>Sar</taxon>
        <taxon>Stramenopiles</taxon>
        <taxon>Ochrophyta</taxon>
        <taxon>Bacillariophyta</taxon>
        <taxon>Coscinodiscophyceae</taxon>
        <taxon>Thalassiosirophycidae</taxon>
        <taxon>Stephanodiscales</taxon>
        <taxon>Stephanodiscaceae</taxon>
        <taxon>Stephanodiscus</taxon>
    </lineage>
</organism>
<dbReference type="Gene3D" id="3.90.79.10">
    <property type="entry name" value="Nucleoside Triphosphate Pyrophosphohydrolase"/>
    <property type="match status" value="1"/>
</dbReference>
<dbReference type="PROSITE" id="PS00893">
    <property type="entry name" value="NUDIX_BOX"/>
    <property type="match status" value="1"/>
</dbReference>
<dbReference type="InterPro" id="IPR020084">
    <property type="entry name" value="NUDIX_hydrolase_CS"/>
</dbReference>
<feature type="compositionally biased region" description="Polar residues" evidence="3">
    <location>
        <begin position="42"/>
        <end position="52"/>
    </location>
</feature>
<evidence type="ECO:0000256" key="3">
    <source>
        <dbReference type="SAM" id="MobiDB-lite"/>
    </source>
</evidence>
<evidence type="ECO:0000259" key="4">
    <source>
        <dbReference type="PROSITE" id="PS51462"/>
    </source>
</evidence>
<evidence type="ECO:0000313" key="5">
    <source>
        <dbReference type="EMBL" id="KAL3792213.1"/>
    </source>
</evidence>
<dbReference type="AlphaFoldDB" id="A0ABD3PWC8"/>
<sequence>MSDPKIKSFLPLPPVPFSNDESKKSVLVNDMVSIYDSRVPQSTISPVPTHNTMYGPEGRRGRRAERLTPTGQGRIKSPPICMAQDLKRVASSIFDFSVSGVCFSPKEVELCAEKSFVLDKYLELSSQRSAETMAGTATASDGNNSQEVLSSSSSIVSTSSCGRSATRDETTAVASLAVKNDPPLEVVSANSAVVLESDALSGSGGDVSVAVEQVRFASGHCASTETAKVSENSRALLSPRTASLTTFASKLIKVSSSRQGRSLQRWLVHSPTTKLMRQTAGTIPITRDGRIVLISASRKKEWILPKGGWDADETKEECAMRETYEEGGIVGLLGGCLEPIDYERAKSKKGILKELGVSDVEAKAGGEVEGRMSNCHEGLCPPLPKRVKTELSSLPTDPELILSSVKRKVSSDSNWSTSADGFNGMTGMTPTVAPNESFEDYSYVRLFLFPLYVSSVKSEWPEKGRLRKLVHIDEAIRIMDAQSRPYFRMGLELVKKRGLHLLMKSEQPDE</sequence>
<dbReference type="GO" id="GO:0016787">
    <property type="term" value="F:hydrolase activity"/>
    <property type="evidence" value="ECO:0007669"/>
    <property type="project" value="UniProtKB-KW"/>
</dbReference>
<reference evidence="5 6" key="1">
    <citation type="submission" date="2024-10" db="EMBL/GenBank/DDBJ databases">
        <title>Updated reference genomes for cyclostephanoid diatoms.</title>
        <authorList>
            <person name="Roberts W.R."/>
            <person name="Alverson A.J."/>
        </authorList>
    </citation>
    <scope>NUCLEOTIDE SEQUENCE [LARGE SCALE GENOMIC DNA]</scope>
    <source>
        <strain evidence="5 6">AJA276-08</strain>
    </source>
</reference>
<keyword evidence="6" id="KW-1185">Reference proteome</keyword>
<dbReference type="EMBL" id="JALLAZ020000562">
    <property type="protein sequence ID" value="KAL3792213.1"/>
    <property type="molecule type" value="Genomic_DNA"/>
</dbReference>
<gene>
    <name evidence="5" type="ORF">ACHAW5_004088</name>
</gene>
<feature type="region of interest" description="Disordered" evidence="3">
    <location>
        <begin position="42"/>
        <end position="78"/>
    </location>
</feature>
<protein>
    <recommendedName>
        <fullName evidence="4">Nudix hydrolase domain-containing protein</fullName>
    </recommendedName>
</protein>
<dbReference type="PANTHER" id="PTHR12629:SF0">
    <property type="entry name" value="DIPHOSPHOINOSITOL-POLYPHOSPHATE DIPHOSPHATASE"/>
    <property type="match status" value="1"/>
</dbReference>